<dbReference type="AlphaFoldDB" id="A0A6A6PWS5"/>
<protein>
    <submittedName>
        <fullName evidence="3">Uncharacterized protein</fullName>
    </submittedName>
</protein>
<accession>A0A6A6PWS5</accession>
<feature type="region of interest" description="Disordered" evidence="1">
    <location>
        <begin position="480"/>
        <end position="499"/>
    </location>
</feature>
<evidence type="ECO:0000313" key="4">
    <source>
        <dbReference type="Proteomes" id="UP000799767"/>
    </source>
</evidence>
<feature type="compositionally biased region" description="Basic residues" evidence="1">
    <location>
        <begin position="486"/>
        <end position="499"/>
    </location>
</feature>
<dbReference type="EMBL" id="MU001635">
    <property type="protein sequence ID" value="KAF2483727.1"/>
    <property type="molecule type" value="Genomic_DNA"/>
</dbReference>
<name>A0A6A6PWS5_9PEZI</name>
<dbReference type="OrthoDB" id="5430349at2759"/>
<keyword evidence="2" id="KW-0732">Signal</keyword>
<evidence type="ECO:0000256" key="2">
    <source>
        <dbReference type="SAM" id="SignalP"/>
    </source>
</evidence>
<reference evidence="3" key="1">
    <citation type="journal article" date="2020" name="Stud. Mycol.">
        <title>101 Dothideomycetes genomes: a test case for predicting lifestyles and emergence of pathogens.</title>
        <authorList>
            <person name="Haridas S."/>
            <person name="Albert R."/>
            <person name="Binder M."/>
            <person name="Bloem J."/>
            <person name="Labutti K."/>
            <person name="Salamov A."/>
            <person name="Andreopoulos B."/>
            <person name="Baker S."/>
            <person name="Barry K."/>
            <person name="Bills G."/>
            <person name="Bluhm B."/>
            <person name="Cannon C."/>
            <person name="Castanera R."/>
            <person name="Culley D."/>
            <person name="Daum C."/>
            <person name="Ezra D."/>
            <person name="Gonzalez J."/>
            <person name="Henrissat B."/>
            <person name="Kuo A."/>
            <person name="Liang C."/>
            <person name="Lipzen A."/>
            <person name="Lutzoni F."/>
            <person name="Magnuson J."/>
            <person name="Mondo S."/>
            <person name="Nolan M."/>
            <person name="Ohm R."/>
            <person name="Pangilinan J."/>
            <person name="Park H.-J."/>
            <person name="Ramirez L."/>
            <person name="Alfaro M."/>
            <person name="Sun H."/>
            <person name="Tritt A."/>
            <person name="Yoshinaga Y."/>
            <person name="Zwiers L.-H."/>
            <person name="Turgeon B."/>
            <person name="Goodwin S."/>
            <person name="Spatafora J."/>
            <person name="Crous P."/>
            <person name="Grigoriev I."/>
        </authorList>
    </citation>
    <scope>NUCLEOTIDE SEQUENCE</scope>
    <source>
        <strain evidence="3">CBS 113389</strain>
    </source>
</reference>
<dbReference type="GeneID" id="54479241"/>
<keyword evidence="4" id="KW-1185">Reference proteome</keyword>
<dbReference type="Proteomes" id="UP000799767">
    <property type="component" value="Unassembled WGS sequence"/>
</dbReference>
<evidence type="ECO:0000256" key="1">
    <source>
        <dbReference type="SAM" id="MobiDB-lite"/>
    </source>
</evidence>
<feature type="signal peptide" evidence="2">
    <location>
        <begin position="1"/>
        <end position="20"/>
    </location>
</feature>
<feature type="chain" id="PRO_5025412369" evidence="2">
    <location>
        <begin position="21"/>
        <end position="499"/>
    </location>
</feature>
<dbReference type="RefSeq" id="XP_033590297.1">
    <property type="nucleotide sequence ID" value="XM_033738239.1"/>
</dbReference>
<feature type="compositionally biased region" description="Polar residues" evidence="1">
    <location>
        <begin position="136"/>
        <end position="147"/>
    </location>
</feature>
<proteinExistence type="predicted"/>
<evidence type="ECO:0000313" key="3">
    <source>
        <dbReference type="EMBL" id="KAF2483727.1"/>
    </source>
</evidence>
<sequence length="499" mass="53287">MYIGAIAVTLAASLASMAHAAAHAPANPPWPTWCYTTWGKGAVPYHTDWSTKYTPCTSVVTSTKTKARTLPPSTSTVTHTVTTVTTATTSTETDTATNTITDTVTNTNTETDTTTTVSTSTTATSTVATSPGFLPVQSTLPGSSYSGSAGPDPVVKREPEPAAMVEARKPSGQALVGFNRNLHPHGVNCIQQTHSSCAKTTRTVTSVSEITPSPVIVGTTATETDTIYPSATITITTETTTTSTTSTSTTTTTTATNIVYATATVYAACAENNLADAVDGQVIGETLNNNMADKFVTVSGITSAYDCKSWGVIRLDERRLTDVRACVQAVWQACSSPTPPFGVTLQAACSRAASSQWRRLARVRAPTLTASSRIFWHRRRLATTTVERISQGWFRRLRAGSSMRRRSHGKTVGSVQLLSRELRCLLASFLRLRYMCLTAELSGCGAGWIECTACIRAYVRRPREARDLSGSSGVANIRCWSGTGRPAHRGPPHPPRPHV</sequence>
<organism evidence="3 4">
    <name type="scientific">Neohortaea acidophila</name>
    <dbReference type="NCBI Taxonomy" id="245834"/>
    <lineage>
        <taxon>Eukaryota</taxon>
        <taxon>Fungi</taxon>
        <taxon>Dikarya</taxon>
        <taxon>Ascomycota</taxon>
        <taxon>Pezizomycotina</taxon>
        <taxon>Dothideomycetes</taxon>
        <taxon>Dothideomycetidae</taxon>
        <taxon>Mycosphaerellales</taxon>
        <taxon>Teratosphaeriaceae</taxon>
        <taxon>Neohortaea</taxon>
    </lineage>
</organism>
<feature type="region of interest" description="Disordered" evidence="1">
    <location>
        <begin position="130"/>
        <end position="156"/>
    </location>
</feature>
<gene>
    <name evidence="3" type="ORF">BDY17DRAFT_353822</name>
</gene>